<dbReference type="Gene3D" id="1.10.10.10">
    <property type="entry name" value="Winged helix-like DNA-binding domain superfamily/Winged helix DNA-binding domain"/>
    <property type="match status" value="1"/>
</dbReference>
<dbReference type="Pfam" id="PF13545">
    <property type="entry name" value="HTH_Crp_2"/>
    <property type="match status" value="1"/>
</dbReference>
<dbReference type="InterPro" id="IPR036390">
    <property type="entry name" value="WH_DNA-bd_sf"/>
</dbReference>
<feature type="modified residue" description="4-aspartylphosphate" evidence="6">
    <location>
        <position position="52"/>
    </location>
</feature>
<dbReference type="Pfam" id="PF00072">
    <property type="entry name" value="Response_reg"/>
    <property type="match status" value="1"/>
</dbReference>
<evidence type="ECO:0000256" key="6">
    <source>
        <dbReference type="PROSITE-ProRule" id="PRU00169"/>
    </source>
</evidence>
<dbReference type="PROSITE" id="PS50110">
    <property type="entry name" value="RESPONSE_REGULATORY"/>
    <property type="match status" value="1"/>
</dbReference>
<accession>A0A3M9NA48</accession>
<dbReference type="RefSeq" id="WP_123121667.1">
    <property type="nucleotide sequence ID" value="NZ_RJJR01000013.1"/>
</dbReference>
<reference evidence="10 11" key="1">
    <citation type="submission" date="2018-11" db="EMBL/GenBank/DDBJ databases">
        <title>Draft genome sequence of Ferruginibacter sp. BO-59.</title>
        <authorList>
            <person name="Im W.T."/>
        </authorList>
    </citation>
    <scope>NUCLEOTIDE SEQUENCE [LARGE SCALE GENOMIC DNA]</scope>
    <source>
        <strain evidence="10 11">BO-59</strain>
    </source>
</reference>
<dbReference type="Pfam" id="PF00027">
    <property type="entry name" value="cNMP_binding"/>
    <property type="match status" value="1"/>
</dbReference>
<evidence type="ECO:0000259" key="7">
    <source>
        <dbReference type="PROSITE" id="PS50042"/>
    </source>
</evidence>
<dbReference type="InterPro" id="IPR000595">
    <property type="entry name" value="cNMP-bd_dom"/>
</dbReference>
<evidence type="ECO:0000259" key="9">
    <source>
        <dbReference type="PROSITE" id="PS51063"/>
    </source>
</evidence>
<name>A0A3M9NA48_9BACT</name>
<dbReference type="CDD" id="cd00038">
    <property type="entry name" value="CAP_ED"/>
    <property type="match status" value="1"/>
</dbReference>
<feature type="domain" description="HTH crp-type" evidence="9">
    <location>
        <begin position="273"/>
        <end position="344"/>
    </location>
</feature>
<keyword evidence="4" id="KW-0238">DNA-binding</keyword>
<dbReference type="SUPFAM" id="SSF51206">
    <property type="entry name" value="cAMP-binding domain-like"/>
    <property type="match status" value="1"/>
</dbReference>
<dbReference type="InterPro" id="IPR039420">
    <property type="entry name" value="WalR-like"/>
</dbReference>
<evidence type="ECO:0000256" key="2">
    <source>
        <dbReference type="ARBA" id="ARBA00023012"/>
    </source>
</evidence>
<comment type="caution">
    <text evidence="10">The sequence shown here is derived from an EMBL/GenBank/DDBJ whole genome shotgun (WGS) entry which is preliminary data.</text>
</comment>
<dbReference type="InterPro" id="IPR014710">
    <property type="entry name" value="RmlC-like_jellyroll"/>
</dbReference>
<dbReference type="InterPro" id="IPR001789">
    <property type="entry name" value="Sig_transdc_resp-reg_receiver"/>
</dbReference>
<dbReference type="CDD" id="cd17574">
    <property type="entry name" value="REC_OmpR"/>
    <property type="match status" value="1"/>
</dbReference>
<feature type="domain" description="Response regulatory" evidence="8">
    <location>
        <begin position="3"/>
        <end position="119"/>
    </location>
</feature>
<dbReference type="InterPro" id="IPR012318">
    <property type="entry name" value="HTH_CRP"/>
</dbReference>
<keyword evidence="5" id="KW-0804">Transcription</keyword>
<dbReference type="InterPro" id="IPR018490">
    <property type="entry name" value="cNMP-bd_dom_sf"/>
</dbReference>
<dbReference type="GO" id="GO:0032993">
    <property type="term" value="C:protein-DNA complex"/>
    <property type="evidence" value="ECO:0007669"/>
    <property type="project" value="TreeGrafter"/>
</dbReference>
<dbReference type="SMART" id="SM00419">
    <property type="entry name" value="HTH_CRP"/>
    <property type="match status" value="1"/>
</dbReference>
<dbReference type="PANTHER" id="PTHR48111">
    <property type="entry name" value="REGULATOR OF RPOS"/>
    <property type="match status" value="1"/>
</dbReference>
<evidence type="ECO:0000259" key="8">
    <source>
        <dbReference type="PROSITE" id="PS50110"/>
    </source>
</evidence>
<dbReference type="OrthoDB" id="9127033at2"/>
<evidence type="ECO:0000256" key="1">
    <source>
        <dbReference type="ARBA" id="ARBA00022553"/>
    </source>
</evidence>
<keyword evidence="1 6" id="KW-0597">Phosphoprotein</keyword>
<feature type="domain" description="Cyclic nucleotide-binding" evidence="7">
    <location>
        <begin position="144"/>
        <end position="259"/>
    </location>
</feature>
<dbReference type="Gene3D" id="3.40.50.2300">
    <property type="match status" value="1"/>
</dbReference>
<organism evidence="10 11">
    <name type="scientific">Hanamia caeni</name>
    <dbReference type="NCBI Taxonomy" id="2294116"/>
    <lineage>
        <taxon>Bacteria</taxon>
        <taxon>Pseudomonadati</taxon>
        <taxon>Bacteroidota</taxon>
        <taxon>Chitinophagia</taxon>
        <taxon>Chitinophagales</taxon>
        <taxon>Chitinophagaceae</taxon>
        <taxon>Hanamia</taxon>
    </lineage>
</organism>
<dbReference type="InterPro" id="IPR011006">
    <property type="entry name" value="CheY-like_superfamily"/>
</dbReference>
<proteinExistence type="predicted"/>
<dbReference type="SUPFAM" id="SSF52172">
    <property type="entry name" value="CheY-like"/>
    <property type="match status" value="1"/>
</dbReference>
<keyword evidence="2" id="KW-0902">Two-component regulatory system</keyword>
<dbReference type="GO" id="GO:0005829">
    <property type="term" value="C:cytosol"/>
    <property type="evidence" value="ECO:0007669"/>
    <property type="project" value="TreeGrafter"/>
</dbReference>
<dbReference type="GO" id="GO:0006355">
    <property type="term" value="P:regulation of DNA-templated transcription"/>
    <property type="evidence" value="ECO:0007669"/>
    <property type="project" value="InterPro"/>
</dbReference>
<keyword evidence="3" id="KW-0805">Transcription regulation</keyword>
<protein>
    <submittedName>
        <fullName evidence="10">Response regulator</fullName>
    </submittedName>
</protein>
<dbReference type="EMBL" id="RJJR01000013">
    <property type="protein sequence ID" value="RNI34606.1"/>
    <property type="molecule type" value="Genomic_DNA"/>
</dbReference>
<dbReference type="SMART" id="SM00100">
    <property type="entry name" value="cNMP"/>
    <property type="match status" value="1"/>
</dbReference>
<evidence type="ECO:0000313" key="11">
    <source>
        <dbReference type="Proteomes" id="UP000267223"/>
    </source>
</evidence>
<evidence type="ECO:0000313" key="10">
    <source>
        <dbReference type="EMBL" id="RNI34606.1"/>
    </source>
</evidence>
<dbReference type="Gene3D" id="2.60.120.10">
    <property type="entry name" value="Jelly Rolls"/>
    <property type="match status" value="1"/>
</dbReference>
<dbReference type="SMART" id="SM00448">
    <property type="entry name" value="REC"/>
    <property type="match status" value="1"/>
</dbReference>
<dbReference type="GO" id="GO:0000156">
    <property type="term" value="F:phosphorelay response regulator activity"/>
    <property type="evidence" value="ECO:0007669"/>
    <property type="project" value="TreeGrafter"/>
</dbReference>
<dbReference type="PROSITE" id="PS51063">
    <property type="entry name" value="HTH_CRP_2"/>
    <property type="match status" value="1"/>
</dbReference>
<dbReference type="AlphaFoldDB" id="A0A3M9NA48"/>
<sequence length="351" mass="40083">MTKILLVEDNDDIRENTCEILEMANYQVSSAANGKAGYELAVKFQPDLIVCDIMMPVLDGYGLLHLINKNENLKSIPFIFLTAKTERNDFRRGMEMGADDYITKPFTDIELLNAIESRLEKVKAQITRAQTASKLNDFFDEIKNEDALDKLTNSQVINHFKKKQRVYAEGNHPHSLYYLSSGKIRTYKINDLGKELTTSLYNAGDFFGYNALLENTAYKETAETLEESDITVIGREDFEILVNNNKKVAQKFIRMLAHDVAEKEEQLISLAYNSLRKRVADAIINLSKKYKKEDAPDFTIHISREDLAHIAGTTTESLIRTLSDFKNEKLIEAEAGYVKVLNERKLKDMLN</sequence>
<dbReference type="InterPro" id="IPR036388">
    <property type="entry name" value="WH-like_DNA-bd_sf"/>
</dbReference>
<dbReference type="PROSITE" id="PS50042">
    <property type="entry name" value="CNMP_BINDING_3"/>
    <property type="match status" value="1"/>
</dbReference>
<evidence type="ECO:0000256" key="3">
    <source>
        <dbReference type="ARBA" id="ARBA00023015"/>
    </source>
</evidence>
<evidence type="ECO:0000256" key="5">
    <source>
        <dbReference type="ARBA" id="ARBA00023163"/>
    </source>
</evidence>
<evidence type="ECO:0000256" key="4">
    <source>
        <dbReference type="ARBA" id="ARBA00023125"/>
    </source>
</evidence>
<dbReference type="GO" id="GO:0000976">
    <property type="term" value="F:transcription cis-regulatory region binding"/>
    <property type="evidence" value="ECO:0007669"/>
    <property type="project" value="TreeGrafter"/>
</dbReference>
<dbReference type="SUPFAM" id="SSF46785">
    <property type="entry name" value="Winged helix' DNA-binding domain"/>
    <property type="match status" value="1"/>
</dbReference>
<dbReference type="Proteomes" id="UP000267223">
    <property type="component" value="Unassembled WGS sequence"/>
</dbReference>
<dbReference type="PANTHER" id="PTHR48111:SF1">
    <property type="entry name" value="TWO-COMPONENT RESPONSE REGULATOR ORR33"/>
    <property type="match status" value="1"/>
</dbReference>
<keyword evidence="11" id="KW-1185">Reference proteome</keyword>
<gene>
    <name evidence="10" type="ORF">EFY79_15665</name>
</gene>